<dbReference type="GO" id="GO:0005886">
    <property type="term" value="C:plasma membrane"/>
    <property type="evidence" value="ECO:0007669"/>
    <property type="project" value="TreeGrafter"/>
</dbReference>
<dbReference type="InterPro" id="IPR036259">
    <property type="entry name" value="MFS_trans_sf"/>
</dbReference>
<feature type="transmembrane region" description="Helical" evidence="6">
    <location>
        <begin position="457"/>
        <end position="475"/>
    </location>
</feature>
<feature type="transmembrane region" description="Helical" evidence="6">
    <location>
        <begin position="76"/>
        <end position="101"/>
    </location>
</feature>
<feature type="transmembrane region" description="Helical" evidence="6">
    <location>
        <begin position="289"/>
        <end position="310"/>
    </location>
</feature>
<evidence type="ECO:0000259" key="7">
    <source>
        <dbReference type="PROSITE" id="PS50850"/>
    </source>
</evidence>
<evidence type="ECO:0000313" key="9">
    <source>
        <dbReference type="Proteomes" id="UP001285441"/>
    </source>
</evidence>
<dbReference type="AlphaFoldDB" id="A0AAE0NRR4"/>
<feature type="transmembrane region" description="Helical" evidence="6">
    <location>
        <begin position="256"/>
        <end position="277"/>
    </location>
</feature>
<comment type="caution">
    <text evidence="8">The sequence shown here is derived from an EMBL/GenBank/DDBJ whole genome shotgun (WGS) entry which is preliminary data.</text>
</comment>
<reference evidence="8" key="1">
    <citation type="journal article" date="2023" name="Mol. Phylogenet. Evol.">
        <title>Genome-scale phylogeny and comparative genomics of the fungal order Sordariales.</title>
        <authorList>
            <person name="Hensen N."/>
            <person name="Bonometti L."/>
            <person name="Westerberg I."/>
            <person name="Brannstrom I.O."/>
            <person name="Guillou S."/>
            <person name="Cros-Aarteil S."/>
            <person name="Calhoun S."/>
            <person name="Haridas S."/>
            <person name="Kuo A."/>
            <person name="Mondo S."/>
            <person name="Pangilinan J."/>
            <person name="Riley R."/>
            <person name="LaButti K."/>
            <person name="Andreopoulos B."/>
            <person name="Lipzen A."/>
            <person name="Chen C."/>
            <person name="Yan M."/>
            <person name="Daum C."/>
            <person name="Ng V."/>
            <person name="Clum A."/>
            <person name="Steindorff A."/>
            <person name="Ohm R.A."/>
            <person name="Martin F."/>
            <person name="Silar P."/>
            <person name="Natvig D.O."/>
            <person name="Lalanne C."/>
            <person name="Gautier V."/>
            <person name="Ament-Velasquez S.L."/>
            <person name="Kruys A."/>
            <person name="Hutchinson M.I."/>
            <person name="Powell A.J."/>
            <person name="Barry K."/>
            <person name="Miller A.N."/>
            <person name="Grigoriev I.V."/>
            <person name="Debuchy R."/>
            <person name="Gladieux P."/>
            <person name="Hiltunen Thoren M."/>
            <person name="Johannesson H."/>
        </authorList>
    </citation>
    <scope>NUCLEOTIDE SEQUENCE</scope>
    <source>
        <strain evidence="8">CBS 232.78</strain>
    </source>
</reference>
<dbReference type="Gene3D" id="1.20.1250.20">
    <property type="entry name" value="MFS general substrate transporter like domains"/>
    <property type="match status" value="1"/>
</dbReference>
<keyword evidence="4 6" id="KW-0472">Membrane</keyword>
<feature type="transmembrane region" description="Helical" evidence="6">
    <location>
        <begin position="214"/>
        <end position="235"/>
    </location>
</feature>
<feature type="transmembrane region" description="Helical" evidence="6">
    <location>
        <begin position="184"/>
        <end position="202"/>
    </location>
</feature>
<evidence type="ECO:0000256" key="1">
    <source>
        <dbReference type="ARBA" id="ARBA00004141"/>
    </source>
</evidence>
<dbReference type="Gene3D" id="1.20.1720.10">
    <property type="entry name" value="Multidrug resistance protein D"/>
    <property type="match status" value="1"/>
</dbReference>
<proteinExistence type="predicted"/>
<name>A0AAE0NRR4_9PEZI</name>
<evidence type="ECO:0000256" key="5">
    <source>
        <dbReference type="SAM" id="MobiDB-lite"/>
    </source>
</evidence>
<dbReference type="PANTHER" id="PTHR23501:SF198">
    <property type="entry name" value="AZOLE RESISTANCE PROTEIN 1-RELATED"/>
    <property type="match status" value="1"/>
</dbReference>
<dbReference type="PROSITE" id="PS50850">
    <property type="entry name" value="MFS"/>
    <property type="match status" value="1"/>
</dbReference>
<evidence type="ECO:0000256" key="6">
    <source>
        <dbReference type="SAM" id="Phobius"/>
    </source>
</evidence>
<dbReference type="InterPro" id="IPR020846">
    <property type="entry name" value="MFS_dom"/>
</dbReference>
<organism evidence="8 9">
    <name type="scientific">Podospora didyma</name>
    <dbReference type="NCBI Taxonomy" id="330526"/>
    <lineage>
        <taxon>Eukaryota</taxon>
        <taxon>Fungi</taxon>
        <taxon>Dikarya</taxon>
        <taxon>Ascomycota</taxon>
        <taxon>Pezizomycotina</taxon>
        <taxon>Sordariomycetes</taxon>
        <taxon>Sordariomycetidae</taxon>
        <taxon>Sordariales</taxon>
        <taxon>Podosporaceae</taxon>
        <taxon>Podospora</taxon>
    </lineage>
</organism>
<feature type="transmembrane region" description="Helical" evidence="6">
    <location>
        <begin position="108"/>
        <end position="128"/>
    </location>
</feature>
<feature type="domain" description="Major facilitator superfamily (MFS) profile" evidence="7">
    <location>
        <begin position="1"/>
        <end position="480"/>
    </location>
</feature>
<protein>
    <submittedName>
        <fullName evidence="8">Major facilitator superfamily transporter</fullName>
    </submittedName>
</protein>
<evidence type="ECO:0000256" key="2">
    <source>
        <dbReference type="ARBA" id="ARBA00022692"/>
    </source>
</evidence>
<evidence type="ECO:0000256" key="3">
    <source>
        <dbReference type="ARBA" id="ARBA00022989"/>
    </source>
</evidence>
<accession>A0AAE0NRR4</accession>
<keyword evidence="9" id="KW-1185">Reference proteome</keyword>
<reference evidence="8" key="2">
    <citation type="submission" date="2023-06" db="EMBL/GenBank/DDBJ databases">
        <authorList>
            <consortium name="Lawrence Berkeley National Laboratory"/>
            <person name="Haridas S."/>
            <person name="Hensen N."/>
            <person name="Bonometti L."/>
            <person name="Westerberg I."/>
            <person name="Brannstrom I.O."/>
            <person name="Guillou S."/>
            <person name="Cros-Aarteil S."/>
            <person name="Calhoun S."/>
            <person name="Kuo A."/>
            <person name="Mondo S."/>
            <person name="Pangilinan J."/>
            <person name="Riley R."/>
            <person name="LaButti K."/>
            <person name="Andreopoulos B."/>
            <person name="Lipzen A."/>
            <person name="Chen C."/>
            <person name="Yanf M."/>
            <person name="Daum C."/>
            <person name="Ng V."/>
            <person name="Clum A."/>
            <person name="Steindorff A."/>
            <person name="Ohm R."/>
            <person name="Martin F."/>
            <person name="Silar P."/>
            <person name="Natvig D."/>
            <person name="Lalanne C."/>
            <person name="Gautier V."/>
            <person name="Ament-velasquez S.L."/>
            <person name="Kruys A."/>
            <person name="Hutchinson M.I."/>
            <person name="Powell A.J."/>
            <person name="Barry K."/>
            <person name="Miller A.N."/>
            <person name="Grigoriev I.V."/>
            <person name="Debuchy R."/>
            <person name="Gladieux P."/>
            <person name="Thoren M.H."/>
            <person name="Johannesson H."/>
        </authorList>
    </citation>
    <scope>NUCLEOTIDE SEQUENCE</scope>
    <source>
        <strain evidence="8">CBS 232.78</strain>
    </source>
</reference>
<evidence type="ECO:0000313" key="8">
    <source>
        <dbReference type="EMBL" id="KAK3386508.1"/>
    </source>
</evidence>
<gene>
    <name evidence="8" type="ORF">B0H63DRAFT_467882</name>
</gene>
<sequence length="509" mass="54706">MTIVSTAIPAISQDFQTTEDVGWYGSGYFLTMCAFLIFWGRLYTFFNLKGIYIASIVIFEGGSLICAVAPRSEVFILGRAIAGLGGGGAFAGSLLAVAFSVPVAKRPMYASLLGAVYGMSNVFGPIVGGAFVTSRLGWRGCFYMNLPLGAIVIGFLVPFFTSPVCSAEVAGLSTRTKLKRMDPLGTVVFIAGMTSLLLTLQWGGQEYPWSGGRIIALLVVFAVTICVWVIWQVYLGPIRATVPKTVLSQRSFSFTIFYAFCQGGVNFVMLYFTPIWFQGVQGFDAAQSGVRIMTFVLGMGLAIIATGYAMTTKKARGYSAPFMFLSVVLVSIACGLLTTWTPDTGDAQTFGYLALYGLGQGFGWQQPIVMAQTLLPRADIATGTALSSVCKLLGGTIFVSASQNLFNNKFRDEVVQRLPEVDSENLLHIGITELRKSVDTSLIPVISSCYNDALRPVWWLLLALSLMSLFGAAGVKWKEDPSGLPGGSPKTNPGRNDGQLSDSSAITKE</sequence>
<keyword evidence="3 6" id="KW-1133">Transmembrane helix</keyword>
<dbReference type="SUPFAM" id="SSF103473">
    <property type="entry name" value="MFS general substrate transporter"/>
    <property type="match status" value="1"/>
</dbReference>
<dbReference type="EMBL" id="JAULSW010000003">
    <property type="protein sequence ID" value="KAK3386508.1"/>
    <property type="molecule type" value="Genomic_DNA"/>
</dbReference>
<dbReference type="GO" id="GO:0022857">
    <property type="term" value="F:transmembrane transporter activity"/>
    <property type="evidence" value="ECO:0007669"/>
    <property type="project" value="InterPro"/>
</dbReference>
<feature type="transmembrane region" description="Helical" evidence="6">
    <location>
        <begin position="322"/>
        <end position="340"/>
    </location>
</feature>
<dbReference type="InterPro" id="IPR011701">
    <property type="entry name" value="MFS"/>
</dbReference>
<dbReference type="PANTHER" id="PTHR23501">
    <property type="entry name" value="MAJOR FACILITATOR SUPERFAMILY"/>
    <property type="match status" value="1"/>
</dbReference>
<dbReference type="Proteomes" id="UP001285441">
    <property type="component" value="Unassembled WGS sequence"/>
</dbReference>
<dbReference type="Pfam" id="PF07690">
    <property type="entry name" value="MFS_1"/>
    <property type="match status" value="1"/>
</dbReference>
<feature type="transmembrane region" description="Helical" evidence="6">
    <location>
        <begin position="148"/>
        <end position="172"/>
    </location>
</feature>
<evidence type="ECO:0000256" key="4">
    <source>
        <dbReference type="ARBA" id="ARBA00023136"/>
    </source>
</evidence>
<comment type="subcellular location">
    <subcellularLocation>
        <location evidence="1">Membrane</location>
        <topology evidence="1">Multi-pass membrane protein</topology>
    </subcellularLocation>
</comment>
<feature type="region of interest" description="Disordered" evidence="5">
    <location>
        <begin position="481"/>
        <end position="509"/>
    </location>
</feature>
<feature type="transmembrane region" description="Helical" evidence="6">
    <location>
        <begin position="21"/>
        <end position="39"/>
    </location>
</feature>
<feature type="compositionally biased region" description="Polar residues" evidence="5">
    <location>
        <begin position="489"/>
        <end position="509"/>
    </location>
</feature>
<keyword evidence="2 6" id="KW-0812">Transmembrane</keyword>